<sequence length="273" mass="30595">MTIYEFAEQIIYEAGQNIKNKLALELTIETKSNPNDLVTNMDKETEQLLVERINQAYPDHHIIGEEGHGKEVDTLDGVVWIIDPIDGTLNFVHQQQNFAISIGIFKDGEKYAGLVYDVMNDNLYHAIAGEGAYLNDMKLGALADTTLKRSIISLNPNWLTKDWIKDVYTPIVKDARSARSYGSAALDFVFVAAGIVDSYMTLRLHPWDFAGGMIIAEETGAVVSNQMGETLHPLQSNSIIVANQQLHREIVSGYLSRYEKELTELHQGMFSSR</sequence>
<keyword evidence="4" id="KW-0378">Hydrolase</keyword>
<dbReference type="InterPro" id="IPR020550">
    <property type="entry name" value="Inositol_monophosphatase_CS"/>
</dbReference>
<evidence type="ECO:0000256" key="5">
    <source>
        <dbReference type="ARBA" id="ARBA00022842"/>
    </source>
</evidence>
<dbReference type="Proteomes" id="UP000295735">
    <property type="component" value="Unassembled WGS sequence"/>
</dbReference>
<evidence type="ECO:0000256" key="4">
    <source>
        <dbReference type="ARBA" id="ARBA00022801"/>
    </source>
</evidence>
<dbReference type="PROSITE" id="PS00629">
    <property type="entry name" value="IMP_1"/>
    <property type="match status" value="1"/>
</dbReference>
<dbReference type="CDD" id="cd01637">
    <property type="entry name" value="IMPase_like"/>
    <property type="match status" value="1"/>
</dbReference>
<dbReference type="Gene3D" id="3.30.540.10">
    <property type="entry name" value="Fructose-1,6-Bisphosphatase, subunit A, domain 1"/>
    <property type="match status" value="1"/>
</dbReference>
<evidence type="ECO:0000256" key="3">
    <source>
        <dbReference type="ARBA" id="ARBA00022723"/>
    </source>
</evidence>
<comment type="catalytic activity">
    <reaction evidence="1">
        <text>a myo-inositol phosphate + H2O = myo-inositol + phosphate</text>
        <dbReference type="Rhea" id="RHEA:24056"/>
        <dbReference type="ChEBI" id="CHEBI:15377"/>
        <dbReference type="ChEBI" id="CHEBI:17268"/>
        <dbReference type="ChEBI" id="CHEBI:43474"/>
        <dbReference type="ChEBI" id="CHEBI:84139"/>
        <dbReference type="EC" id="3.1.3.25"/>
    </reaction>
</comment>
<dbReference type="InterPro" id="IPR000760">
    <property type="entry name" value="Inositol_monophosphatase-like"/>
</dbReference>
<dbReference type="Pfam" id="PF00459">
    <property type="entry name" value="Inositol_P"/>
    <property type="match status" value="1"/>
</dbReference>
<evidence type="ECO:0000313" key="6">
    <source>
        <dbReference type="EMBL" id="KAA1042676.1"/>
    </source>
</evidence>
<gene>
    <name evidence="6" type="ORF">ERX35_001995</name>
</gene>
<keyword evidence="5" id="KW-0460">Magnesium</keyword>
<protein>
    <recommendedName>
        <fullName evidence="2">inositol-phosphate phosphatase</fullName>
        <ecNumber evidence="2">3.1.3.25</ecNumber>
    </recommendedName>
</protein>
<dbReference type="RefSeq" id="WP_149458227.1">
    <property type="nucleotide sequence ID" value="NZ_SCWC02000001.1"/>
</dbReference>
<dbReference type="PANTHER" id="PTHR20854:SF4">
    <property type="entry name" value="INOSITOL-1-MONOPHOSPHATASE-RELATED"/>
    <property type="match status" value="1"/>
</dbReference>
<reference evidence="6 7" key="1">
    <citation type="submission" date="2019-09" db="EMBL/GenBank/DDBJ databases">
        <authorList>
            <person name="Mazhar S."/>
            <person name="Altermann E."/>
            <person name="Hill C."/>
            <person name="Mcauliffe O."/>
        </authorList>
    </citation>
    <scope>NUCLEOTIDE SEQUENCE [LARGE SCALE GENOMIC DNA]</scope>
    <source>
        <strain evidence="6 7">ATCC 51831</strain>
    </source>
</reference>
<dbReference type="PANTHER" id="PTHR20854">
    <property type="entry name" value="INOSITOL MONOPHOSPHATASE"/>
    <property type="match status" value="1"/>
</dbReference>
<dbReference type="Gene3D" id="3.40.190.80">
    <property type="match status" value="1"/>
</dbReference>
<dbReference type="InterPro" id="IPR020583">
    <property type="entry name" value="Inositol_monoP_metal-BS"/>
</dbReference>
<dbReference type="SUPFAM" id="SSF56655">
    <property type="entry name" value="Carbohydrate phosphatase"/>
    <property type="match status" value="1"/>
</dbReference>
<name>A0ABQ6RBU7_9STAP</name>
<comment type="caution">
    <text evidence="6">The sequence shown here is derived from an EMBL/GenBank/DDBJ whole genome shotgun (WGS) entry which is preliminary data.</text>
</comment>
<proteinExistence type="predicted"/>
<keyword evidence="7" id="KW-1185">Reference proteome</keyword>
<accession>A0ABQ6RBU7</accession>
<dbReference type="EMBL" id="SCWC02000001">
    <property type="protein sequence ID" value="KAA1042676.1"/>
    <property type="molecule type" value="Genomic_DNA"/>
</dbReference>
<dbReference type="EC" id="3.1.3.25" evidence="2"/>
<dbReference type="PRINTS" id="PR00377">
    <property type="entry name" value="IMPHPHTASES"/>
</dbReference>
<evidence type="ECO:0000256" key="1">
    <source>
        <dbReference type="ARBA" id="ARBA00001033"/>
    </source>
</evidence>
<dbReference type="PROSITE" id="PS00630">
    <property type="entry name" value="IMP_2"/>
    <property type="match status" value="1"/>
</dbReference>
<organism evidence="6 7">
    <name type="scientific">Macrococcus equipercicus</name>
    <dbReference type="NCBI Taxonomy" id="69967"/>
    <lineage>
        <taxon>Bacteria</taxon>
        <taxon>Bacillati</taxon>
        <taxon>Bacillota</taxon>
        <taxon>Bacilli</taxon>
        <taxon>Bacillales</taxon>
        <taxon>Staphylococcaceae</taxon>
        <taxon>Macrococcus</taxon>
    </lineage>
</organism>
<evidence type="ECO:0000313" key="7">
    <source>
        <dbReference type="Proteomes" id="UP000295735"/>
    </source>
</evidence>
<keyword evidence="3" id="KW-0479">Metal-binding</keyword>
<evidence type="ECO:0000256" key="2">
    <source>
        <dbReference type="ARBA" id="ARBA00013106"/>
    </source>
</evidence>